<evidence type="ECO:0000313" key="1">
    <source>
        <dbReference type="EMBL" id="KAK9935920.1"/>
    </source>
</evidence>
<dbReference type="NCBIfam" id="TIGR01615">
    <property type="entry name" value="A_thal_3542"/>
    <property type="match status" value="1"/>
</dbReference>
<dbReference type="AlphaFoldDB" id="A0AAW1XHQ1"/>
<name>A0AAW1XHQ1_RUBAR</name>
<dbReference type="PANTHER" id="PTHR31579">
    <property type="entry name" value="OS03G0796600 PROTEIN"/>
    <property type="match status" value="1"/>
</dbReference>
<dbReference type="Proteomes" id="UP001457282">
    <property type="component" value="Unassembled WGS sequence"/>
</dbReference>
<keyword evidence="2" id="KW-1185">Reference proteome</keyword>
<reference evidence="1 2" key="1">
    <citation type="journal article" date="2023" name="G3 (Bethesda)">
        <title>A chromosome-length genome assembly and annotation of blackberry (Rubus argutus, cv. 'Hillquist').</title>
        <authorList>
            <person name="Bruna T."/>
            <person name="Aryal R."/>
            <person name="Dudchenko O."/>
            <person name="Sargent D.J."/>
            <person name="Mead D."/>
            <person name="Buti M."/>
            <person name="Cavallini A."/>
            <person name="Hytonen T."/>
            <person name="Andres J."/>
            <person name="Pham M."/>
            <person name="Weisz D."/>
            <person name="Mascagni F."/>
            <person name="Usai G."/>
            <person name="Natali L."/>
            <person name="Bassil N."/>
            <person name="Fernandez G.E."/>
            <person name="Lomsadze A."/>
            <person name="Armour M."/>
            <person name="Olukolu B."/>
            <person name="Poorten T."/>
            <person name="Britton C."/>
            <person name="Davik J."/>
            <person name="Ashrafi H."/>
            <person name="Aiden E.L."/>
            <person name="Borodovsky M."/>
            <person name="Worthington M."/>
        </authorList>
    </citation>
    <scope>NUCLEOTIDE SEQUENCE [LARGE SCALE GENOMIC DNA]</scope>
    <source>
        <strain evidence="1">PI 553951</strain>
    </source>
</reference>
<proteinExistence type="predicted"/>
<sequence>MGARIPVTFQRVAAAFDQGARVRLCESSGSEHSAAAESFGDLSDLVNSFIERGNYGGDSREDAHEEIERDSLEIDEELEGGYWSDSETKDTLRGLLDKSNGGDHVKQNILAEVEHACQVIGDRSDREFKRKLMTHLRHKRFDAGLCKSKWAKSSRFPAGDYEFVDVNVNGTRYIVEPFFTGEFEIARPTSRYTSLLNVLPQIFIGEVEELKKIVRIMCTAIKKSMKEVDMPIPPWRRNGYMLAKWFGSYKRTTSAVPTKAFEFDEGFDVKRSSFGFEAMPTKSYYCRDDFATKTGLRIGNLTAAFQAKGIGMEL</sequence>
<evidence type="ECO:0008006" key="3">
    <source>
        <dbReference type="Google" id="ProtNLM"/>
    </source>
</evidence>
<organism evidence="1 2">
    <name type="scientific">Rubus argutus</name>
    <name type="common">Southern blackberry</name>
    <dbReference type="NCBI Taxonomy" id="59490"/>
    <lineage>
        <taxon>Eukaryota</taxon>
        <taxon>Viridiplantae</taxon>
        <taxon>Streptophyta</taxon>
        <taxon>Embryophyta</taxon>
        <taxon>Tracheophyta</taxon>
        <taxon>Spermatophyta</taxon>
        <taxon>Magnoliopsida</taxon>
        <taxon>eudicotyledons</taxon>
        <taxon>Gunneridae</taxon>
        <taxon>Pentapetalae</taxon>
        <taxon>rosids</taxon>
        <taxon>fabids</taxon>
        <taxon>Rosales</taxon>
        <taxon>Rosaceae</taxon>
        <taxon>Rosoideae</taxon>
        <taxon>Rosoideae incertae sedis</taxon>
        <taxon>Rubus</taxon>
    </lineage>
</organism>
<accession>A0AAW1XHQ1</accession>
<dbReference type="PANTHER" id="PTHR31579:SF42">
    <property type="entry name" value="DUF506 FAMILY PROTEIN (DUF506)"/>
    <property type="match status" value="1"/>
</dbReference>
<comment type="caution">
    <text evidence="1">The sequence shown here is derived from an EMBL/GenBank/DDBJ whole genome shotgun (WGS) entry which is preliminary data.</text>
</comment>
<gene>
    <name evidence="1" type="ORF">M0R45_012793</name>
</gene>
<dbReference type="InterPro" id="IPR006502">
    <property type="entry name" value="PDDEXK-like"/>
</dbReference>
<dbReference type="EMBL" id="JBEDUW010000003">
    <property type="protein sequence ID" value="KAK9935920.1"/>
    <property type="molecule type" value="Genomic_DNA"/>
</dbReference>
<evidence type="ECO:0000313" key="2">
    <source>
        <dbReference type="Proteomes" id="UP001457282"/>
    </source>
</evidence>
<protein>
    <recommendedName>
        <fullName evidence="3">DUF506 family protein</fullName>
    </recommendedName>
</protein>
<dbReference type="Pfam" id="PF04720">
    <property type="entry name" value="PDDEXK_6"/>
    <property type="match status" value="1"/>
</dbReference>